<evidence type="ECO:0000256" key="5">
    <source>
        <dbReference type="ARBA" id="ARBA00022741"/>
    </source>
</evidence>
<evidence type="ECO:0000256" key="4">
    <source>
        <dbReference type="ARBA" id="ARBA00022679"/>
    </source>
</evidence>
<comment type="caution">
    <text evidence="11">The sequence shown here is derived from an EMBL/GenBank/DDBJ whole genome shotgun (WGS) entry which is preliminary data.</text>
</comment>
<dbReference type="EC" id="2.7.13.3" evidence="2"/>
<dbReference type="InterPro" id="IPR036890">
    <property type="entry name" value="HATPase_C_sf"/>
</dbReference>
<dbReference type="Gene3D" id="3.30.565.10">
    <property type="entry name" value="Histidine kinase-like ATPase, C-terminal domain"/>
    <property type="match status" value="1"/>
</dbReference>
<gene>
    <name evidence="11" type="ORF">MJG50_17865</name>
</gene>
<dbReference type="CDD" id="cd16917">
    <property type="entry name" value="HATPase_UhpB-NarQ-NarX-like"/>
    <property type="match status" value="1"/>
</dbReference>
<dbReference type="InterPro" id="IPR003594">
    <property type="entry name" value="HATPase_dom"/>
</dbReference>
<evidence type="ECO:0000313" key="12">
    <source>
        <dbReference type="Proteomes" id="UP001431131"/>
    </source>
</evidence>
<keyword evidence="9" id="KW-0472">Membrane</keyword>
<keyword evidence="5" id="KW-0547">Nucleotide-binding</keyword>
<evidence type="ECO:0000259" key="10">
    <source>
        <dbReference type="SMART" id="SM00387"/>
    </source>
</evidence>
<keyword evidence="4" id="KW-0808">Transferase</keyword>
<dbReference type="Gene3D" id="1.20.5.1930">
    <property type="match status" value="1"/>
</dbReference>
<keyword evidence="9" id="KW-0812">Transmembrane</keyword>
<sequence length="364" mass="41600">MLQIFLKSGYSNQQLLGNTIWLLAAFIIPILGWFPQLRRNKSWFSITELLLGGSLFTYSIIHMHQVASVSYLIPSLAIGYLLTRWTVWIIPIIILLPSVGILLGEVPWNLVIGSSTDNLLFLFIGIWVRFITKAYHDKHALAQEINEQNRLLTQYAAEIERMTLLEERNRMSKELHDTLGHSFISLIMGLDAAIVLMDRKPDLAKEKLMDLRALTEDNLNEMRDIVHEIGEEEDINLINQTRTLINKLQHHTGINIRFIVKGAERNVSFEVRQTIIRVIQESFTNALKHGKASEIELILHFTATDLQMIIRNNGRPIEKNAFGFGLTSMKSRIESLNGSFSIDSVYACTEIRCAIPYKEVESNV</sequence>
<dbReference type="RefSeq" id="WP_240257124.1">
    <property type="nucleotide sequence ID" value="NZ_JAKTTI010000035.1"/>
</dbReference>
<keyword evidence="8" id="KW-0902">Two-component regulatory system</keyword>
<dbReference type="PANTHER" id="PTHR24421:SF10">
    <property type="entry name" value="NITRATE_NITRITE SENSOR PROTEIN NARQ"/>
    <property type="match status" value="1"/>
</dbReference>
<dbReference type="Pfam" id="PF07730">
    <property type="entry name" value="HisKA_3"/>
    <property type="match status" value="1"/>
</dbReference>
<dbReference type="Proteomes" id="UP001431131">
    <property type="component" value="Unassembled WGS sequence"/>
</dbReference>
<dbReference type="EMBL" id="JAKTTI010000035">
    <property type="protein sequence ID" value="MCH1627204.1"/>
    <property type="molecule type" value="Genomic_DNA"/>
</dbReference>
<keyword evidence="9" id="KW-1133">Transmembrane helix</keyword>
<accession>A0AAW5EEK8</accession>
<dbReference type="SUPFAM" id="SSF55874">
    <property type="entry name" value="ATPase domain of HSP90 chaperone/DNA topoisomerase II/histidine kinase"/>
    <property type="match status" value="1"/>
</dbReference>
<dbReference type="GO" id="GO:0016020">
    <property type="term" value="C:membrane"/>
    <property type="evidence" value="ECO:0007669"/>
    <property type="project" value="InterPro"/>
</dbReference>
<dbReference type="GO" id="GO:0046983">
    <property type="term" value="F:protein dimerization activity"/>
    <property type="evidence" value="ECO:0007669"/>
    <property type="project" value="InterPro"/>
</dbReference>
<keyword evidence="7" id="KW-0067">ATP-binding</keyword>
<feature type="transmembrane region" description="Helical" evidence="9">
    <location>
        <begin position="110"/>
        <end position="131"/>
    </location>
</feature>
<dbReference type="GO" id="GO:0005524">
    <property type="term" value="F:ATP binding"/>
    <property type="evidence" value="ECO:0007669"/>
    <property type="project" value="UniProtKB-KW"/>
</dbReference>
<dbReference type="AlphaFoldDB" id="A0AAW5EEK8"/>
<feature type="transmembrane region" description="Helical" evidence="9">
    <location>
        <begin position="85"/>
        <end position="103"/>
    </location>
</feature>
<evidence type="ECO:0000256" key="9">
    <source>
        <dbReference type="SAM" id="Phobius"/>
    </source>
</evidence>
<evidence type="ECO:0000256" key="3">
    <source>
        <dbReference type="ARBA" id="ARBA00022553"/>
    </source>
</evidence>
<dbReference type="InterPro" id="IPR011712">
    <property type="entry name" value="Sig_transdc_His_kin_sub3_dim/P"/>
</dbReference>
<evidence type="ECO:0000256" key="1">
    <source>
        <dbReference type="ARBA" id="ARBA00000085"/>
    </source>
</evidence>
<dbReference type="PANTHER" id="PTHR24421">
    <property type="entry name" value="NITRATE/NITRITE SENSOR PROTEIN NARX-RELATED"/>
    <property type="match status" value="1"/>
</dbReference>
<proteinExistence type="predicted"/>
<reference evidence="11" key="1">
    <citation type="submission" date="2022-02" db="EMBL/GenBank/DDBJ databases">
        <title>Fredinandcohnia quinoae sp. nov. isolated from Chenopodium quinoa seeds.</title>
        <authorList>
            <person name="Saati-Santamaria Z."/>
            <person name="Flores-Felix J.D."/>
            <person name="Igual J.M."/>
            <person name="Velazquez E."/>
            <person name="Garcia-Fraile P."/>
            <person name="Martinez-Molina E."/>
        </authorList>
    </citation>
    <scope>NUCLEOTIDE SEQUENCE</scope>
    <source>
        <strain evidence="11">SECRCQ15</strain>
    </source>
</reference>
<comment type="catalytic activity">
    <reaction evidence="1">
        <text>ATP + protein L-histidine = ADP + protein N-phospho-L-histidine.</text>
        <dbReference type="EC" id="2.7.13.3"/>
    </reaction>
</comment>
<dbReference type="SMART" id="SM00387">
    <property type="entry name" value="HATPase_c"/>
    <property type="match status" value="1"/>
</dbReference>
<organism evidence="11 12">
    <name type="scientific">Fredinandcohnia quinoae</name>
    <dbReference type="NCBI Taxonomy" id="2918902"/>
    <lineage>
        <taxon>Bacteria</taxon>
        <taxon>Bacillati</taxon>
        <taxon>Bacillota</taxon>
        <taxon>Bacilli</taxon>
        <taxon>Bacillales</taxon>
        <taxon>Bacillaceae</taxon>
        <taxon>Fredinandcohnia</taxon>
    </lineage>
</organism>
<protein>
    <recommendedName>
        <fullName evidence="2">histidine kinase</fullName>
        <ecNumber evidence="2">2.7.13.3</ecNumber>
    </recommendedName>
</protein>
<evidence type="ECO:0000256" key="8">
    <source>
        <dbReference type="ARBA" id="ARBA00023012"/>
    </source>
</evidence>
<evidence type="ECO:0000256" key="7">
    <source>
        <dbReference type="ARBA" id="ARBA00022840"/>
    </source>
</evidence>
<keyword evidence="12" id="KW-1185">Reference proteome</keyword>
<feature type="domain" description="Histidine kinase/HSP90-like ATPase" evidence="10">
    <location>
        <begin position="270"/>
        <end position="359"/>
    </location>
</feature>
<dbReference type="InterPro" id="IPR050482">
    <property type="entry name" value="Sensor_HK_TwoCompSys"/>
</dbReference>
<evidence type="ECO:0000256" key="2">
    <source>
        <dbReference type="ARBA" id="ARBA00012438"/>
    </source>
</evidence>
<dbReference type="Pfam" id="PF02518">
    <property type="entry name" value="HATPase_c"/>
    <property type="match status" value="1"/>
</dbReference>
<evidence type="ECO:0000256" key="6">
    <source>
        <dbReference type="ARBA" id="ARBA00022777"/>
    </source>
</evidence>
<name>A0AAW5EEK8_9BACI</name>
<keyword evidence="6 11" id="KW-0418">Kinase</keyword>
<evidence type="ECO:0000313" key="11">
    <source>
        <dbReference type="EMBL" id="MCH1627204.1"/>
    </source>
</evidence>
<keyword evidence="3" id="KW-0597">Phosphoprotein</keyword>
<feature type="transmembrane region" description="Helical" evidence="9">
    <location>
        <begin position="49"/>
        <end position="73"/>
    </location>
</feature>
<feature type="transmembrane region" description="Helical" evidence="9">
    <location>
        <begin position="20"/>
        <end position="37"/>
    </location>
</feature>
<dbReference type="GO" id="GO:0000155">
    <property type="term" value="F:phosphorelay sensor kinase activity"/>
    <property type="evidence" value="ECO:0007669"/>
    <property type="project" value="InterPro"/>
</dbReference>